<evidence type="ECO:0000313" key="3">
    <source>
        <dbReference type="EMBL" id="EJT98107.1"/>
    </source>
</evidence>
<accession>M5G2X1</accession>
<gene>
    <name evidence="3" type="ORF">DACRYDRAFT_91125</name>
</gene>
<keyword evidence="1" id="KW-0732">Signal</keyword>
<sequence length="292" mass="31001">MISKVSALLLGLAGSAVATTYNIADTYIGSQFLSRFTCKRLLTRLTVASTTSQATALANNLTYASGNTFIMRADYTTTLTSSGPGRNSVRIQSNNTYTYALMVLDLSHMPEGCGTWPAFWTTGATNWPTCGEIDIIEGVNNEMVTNFTCLMDISGGTSASTDCNANDNGNQGCGVHSSFSNSFGPPFNANGGGVYAMERTTTSISVWFWPTNSGLAPSAVLSGASSLDTSTFGEPDALFVNTDCDIPSHFTAHNIIFDLTFCGDWAGNAYPSTCPSDCNDYVDNNPFAFENA</sequence>
<dbReference type="SUPFAM" id="SSF49899">
    <property type="entry name" value="Concanavalin A-like lectins/glucanases"/>
    <property type="match status" value="1"/>
</dbReference>
<evidence type="ECO:0000259" key="2">
    <source>
        <dbReference type="PROSITE" id="PS51762"/>
    </source>
</evidence>
<dbReference type="InterPro" id="IPR013320">
    <property type="entry name" value="ConA-like_dom_sf"/>
</dbReference>
<dbReference type="AlphaFoldDB" id="M5G2X1"/>
<dbReference type="PROSITE" id="PS51762">
    <property type="entry name" value="GH16_2"/>
    <property type="match status" value="1"/>
</dbReference>
<feature type="signal peptide" evidence="1">
    <location>
        <begin position="1"/>
        <end position="18"/>
    </location>
</feature>
<dbReference type="RefSeq" id="XP_040625005.1">
    <property type="nucleotide sequence ID" value="XM_040776995.1"/>
</dbReference>
<dbReference type="Pfam" id="PF26113">
    <property type="entry name" value="GH16_XgeA"/>
    <property type="match status" value="1"/>
</dbReference>
<reference evidence="3 4" key="1">
    <citation type="journal article" date="2012" name="Science">
        <title>The Paleozoic origin of enzymatic lignin decomposition reconstructed from 31 fungal genomes.</title>
        <authorList>
            <person name="Floudas D."/>
            <person name="Binder M."/>
            <person name="Riley R."/>
            <person name="Barry K."/>
            <person name="Blanchette R.A."/>
            <person name="Henrissat B."/>
            <person name="Martinez A.T."/>
            <person name="Otillar R."/>
            <person name="Spatafora J.W."/>
            <person name="Yadav J.S."/>
            <person name="Aerts A."/>
            <person name="Benoit I."/>
            <person name="Boyd A."/>
            <person name="Carlson A."/>
            <person name="Copeland A."/>
            <person name="Coutinho P.M."/>
            <person name="de Vries R.P."/>
            <person name="Ferreira P."/>
            <person name="Findley K."/>
            <person name="Foster B."/>
            <person name="Gaskell J."/>
            <person name="Glotzer D."/>
            <person name="Gorecki P."/>
            <person name="Heitman J."/>
            <person name="Hesse C."/>
            <person name="Hori C."/>
            <person name="Igarashi K."/>
            <person name="Jurgens J.A."/>
            <person name="Kallen N."/>
            <person name="Kersten P."/>
            <person name="Kohler A."/>
            <person name="Kuees U."/>
            <person name="Kumar T.K.A."/>
            <person name="Kuo A."/>
            <person name="LaButti K."/>
            <person name="Larrondo L.F."/>
            <person name="Lindquist E."/>
            <person name="Ling A."/>
            <person name="Lombard V."/>
            <person name="Lucas S."/>
            <person name="Lundell T."/>
            <person name="Martin R."/>
            <person name="McLaughlin D.J."/>
            <person name="Morgenstern I."/>
            <person name="Morin E."/>
            <person name="Murat C."/>
            <person name="Nagy L.G."/>
            <person name="Nolan M."/>
            <person name="Ohm R.A."/>
            <person name="Patyshakuliyeva A."/>
            <person name="Rokas A."/>
            <person name="Ruiz-Duenas F.J."/>
            <person name="Sabat G."/>
            <person name="Salamov A."/>
            <person name="Samejima M."/>
            <person name="Schmutz J."/>
            <person name="Slot J.C."/>
            <person name="St John F."/>
            <person name="Stenlid J."/>
            <person name="Sun H."/>
            <person name="Sun S."/>
            <person name="Syed K."/>
            <person name="Tsang A."/>
            <person name="Wiebenga A."/>
            <person name="Young D."/>
            <person name="Pisabarro A."/>
            <person name="Eastwood D.C."/>
            <person name="Martin F."/>
            <person name="Cullen D."/>
            <person name="Grigoriev I.V."/>
            <person name="Hibbett D.S."/>
        </authorList>
    </citation>
    <scope>NUCLEOTIDE SEQUENCE [LARGE SCALE GENOMIC DNA]</scope>
    <source>
        <strain evidence="3 4">DJM-731 SS1</strain>
    </source>
</reference>
<protein>
    <recommendedName>
        <fullName evidence="2">GH16 domain-containing protein</fullName>
    </recommendedName>
</protein>
<evidence type="ECO:0000313" key="4">
    <source>
        <dbReference type="Proteomes" id="UP000030653"/>
    </source>
</evidence>
<dbReference type="PANTHER" id="PTHR10963:SF24">
    <property type="entry name" value="GLYCOSIDASE C21B10.07-RELATED"/>
    <property type="match status" value="1"/>
</dbReference>
<dbReference type="STRING" id="1858805.M5G2X1"/>
<feature type="chain" id="PRO_5004067425" description="GH16 domain-containing protein" evidence="1">
    <location>
        <begin position="19"/>
        <end position="292"/>
    </location>
</feature>
<dbReference type="Gene3D" id="2.60.120.200">
    <property type="match status" value="1"/>
</dbReference>
<dbReference type="InterPro" id="IPR050546">
    <property type="entry name" value="Glycosyl_Hydrlase_16"/>
</dbReference>
<name>M5G2X1_DACPD</name>
<dbReference type="HOGENOM" id="CLU_016972_1_1_1"/>
<dbReference type="OMA" id="WETQESI"/>
<keyword evidence="4" id="KW-1185">Reference proteome</keyword>
<dbReference type="GO" id="GO:0004553">
    <property type="term" value="F:hydrolase activity, hydrolyzing O-glycosyl compounds"/>
    <property type="evidence" value="ECO:0007669"/>
    <property type="project" value="InterPro"/>
</dbReference>
<dbReference type="PANTHER" id="PTHR10963">
    <property type="entry name" value="GLYCOSYL HYDROLASE-RELATED"/>
    <property type="match status" value="1"/>
</dbReference>
<dbReference type="GO" id="GO:0009251">
    <property type="term" value="P:glucan catabolic process"/>
    <property type="evidence" value="ECO:0007669"/>
    <property type="project" value="TreeGrafter"/>
</dbReference>
<dbReference type="OrthoDB" id="192832at2759"/>
<proteinExistence type="predicted"/>
<organism evidence="3 4">
    <name type="scientific">Dacryopinax primogenitus (strain DJM 731)</name>
    <name type="common">Brown rot fungus</name>
    <dbReference type="NCBI Taxonomy" id="1858805"/>
    <lineage>
        <taxon>Eukaryota</taxon>
        <taxon>Fungi</taxon>
        <taxon>Dikarya</taxon>
        <taxon>Basidiomycota</taxon>
        <taxon>Agaricomycotina</taxon>
        <taxon>Dacrymycetes</taxon>
        <taxon>Dacrymycetales</taxon>
        <taxon>Dacrymycetaceae</taxon>
        <taxon>Dacryopinax</taxon>
    </lineage>
</organism>
<dbReference type="InterPro" id="IPR000757">
    <property type="entry name" value="Beta-glucanase-like"/>
</dbReference>
<dbReference type="EMBL" id="JH795874">
    <property type="protein sequence ID" value="EJT98107.1"/>
    <property type="molecule type" value="Genomic_DNA"/>
</dbReference>
<evidence type="ECO:0000256" key="1">
    <source>
        <dbReference type="SAM" id="SignalP"/>
    </source>
</evidence>
<feature type="domain" description="GH16" evidence="2">
    <location>
        <begin position="19"/>
        <end position="274"/>
    </location>
</feature>
<dbReference type="GeneID" id="63692057"/>
<dbReference type="Proteomes" id="UP000030653">
    <property type="component" value="Unassembled WGS sequence"/>
</dbReference>